<dbReference type="RefSeq" id="WP_165236878.1">
    <property type="nucleotide sequence ID" value="NZ_CP049257.1"/>
</dbReference>
<evidence type="ECO:0000313" key="3">
    <source>
        <dbReference type="Proteomes" id="UP000502996"/>
    </source>
</evidence>
<dbReference type="PANTHER" id="PTHR41521:SF4">
    <property type="entry name" value="BLR0684 PROTEIN"/>
    <property type="match status" value="1"/>
</dbReference>
<dbReference type="Gene3D" id="3.30.70.100">
    <property type="match status" value="1"/>
</dbReference>
<dbReference type="AlphaFoldDB" id="A0A6G6WHT2"/>
<dbReference type="SUPFAM" id="SSF54909">
    <property type="entry name" value="Dimeric alpha+beta barrel"/>
    <property type="match status" value="1"/>
</dbReference>
<accession>A0A6G6WHT2</accession>
<evidence type="ECO:0000259" key="1">
    <source>
        <dbReference type="Pfam" id="PF07045"/>
    </source>
</evidence>
<organism evidence="2 3">
    <name type="scientific">Nocardioides anomalus</name>
    <dbReference type="NCBI Taxonomy" id="2712223"/>
    <lineage>
        <taxon>Bacteria</taxon>
        <taxon>Bacillati</taxon>
        <taxon>Actinomycetota</taxon>
        <taxon>Actinomycetes</taxon>
        <taxon>Propionibacteriales</taxon>
        <taxon>Nocardioidaceae</taxon>
        <taxon>Nocardioides</taxon>
    </lineage>
</organism>
<reference evidence="2 3" key="1">
    <citation type="submission" date="2020-02" db="EMBL/GenBank/DDBJ databases">
        <title>Full genome sequence of Nocardioides sp. R-3366.</title>
        <authorList>
            <person name="Im W.-T."/>
        </authorList>
    </citation>
    <scope>NUCLEOTIDE SEQUENCE [LARGE SCALE GENOMIC DNA]</scope>
    <source>
        <strain evidence="2 3">R-3366</strain>
    </source>
</reference>
<dbReference type="Proteomes" id="UP000502996">
    <property type="component" value="Chromosome"/>
</dbReference>
<keyword evidence="3" id="KW-1185">Reference proteome</keyword>
<protein>
    <submittedName>
        <fullName evidence="2">DUF1330 domain-containing protein</fullName>
    </submittedName>
</protein>
<dbReference type="PANTHER" id="PTHR41521">
    <property type="match status" value="1"/>
</dbReference>
<dbReference type="InterPro" id="IPR011008">
    <property type="entry name" value="Dimeric_a/b-barrel"/>
</dbReference>
<dbReference type="Pfam" id="PF07045">
    <property type="entry name" value="DUF1330"/>
    <property type="match status" value="1"/>
</dbReference>
<dbReference type="InterPro" id="IPR010753">
    <property type="entry name" value="DUF1330"/>
</dbReference>
<proteinExistence type="predicted"/>
<sequence length="95" mass="9917">MSAYWIAEYDEVTDDAKLAAYAALAGPAIQAAGGRFLARGLPEQTYEAGQTTRTVLIEFDSVAAATAAHDSPAYQEALAALGDGAVRDIRIVEGV</sequence>
<name>A0A6G6WHT2_9ACTN</name>
<dbReference type="EMBL" id="CP049257">
    <property type="protein sequence ID" value="QIG44888.1"/>
    <property type="molecule type" value="Genomic_DNA"/>
</dbReference>
<feature type="domain" description="DUF1330" evidence="1">
    <location>
        <begin position="2"/>
        <end position="95"/>
    </location>
</feature>
<evidence type="ECO:0000313" key="2">
    <source>
        <dbReference type="EMBL" id="QIG44888.1"/>
    </source>
</evidence>
<dbReference type="KEGG" id="nano:G5V58_20790"/>
<gene>
    <name evidence="2" type="ORF">G5V58_20790</name>
</gene>